<dbReference type="Proteomes" id="UP000506160">
    <property type="component" value="Unassembled WGS sequence"/>
</dbReference>
<dbReference type="EMBL" id="AWGA01000024">
    <property type="protein sequence ID" value="TEA27712.1"/>
    <property type="molecule type" value="Genomic_DNA"/>
</dbReference>
<protein>
    <recommendedName>
        <fullName evidence="3">Ribbon-helix-helix domain-containing protein</fullName>
    </recommendedName>
</protein>
<evidence type="ECO:0000313" key="2">
    <source>
        <dbReference type="Proteomes" id="UP000506160"/>
    </source>
</evidence>
<accession>A0AB94IE20</accession>
<reference evidence="1 2" key="1">
    <citation type="journal article" date="2014" name="Appl. Environ. Microbiol.">
        <title>Genomic features of a bumble bee symbiont reflect its host environment.</title>
        <authorList>
            <person name="Martinson V.G."/>
            <person name="Magoc T."/>
            <person name="Koch H."/>
            <person name="Salzberg S.L."/>
            <person name="Moran N.A."/>
        </authorList>
    </citation>
    <scope>NUCLEOTIDE SEQUENCE [LARGE SCALE GENOMIC DNA]</scope>
    <source>
        <strain evidence="1 2">Bimp</strain>
    </source>
</reference>
<organism evidence="1 2">
    <name type="scientific">Candidatus Schmidhempelia bombi str. Bimp</name>
    <dbReference type="NCBI Taxonomy" id="1387197"/>
    <lineage>
        <taxon>Bacteria</taxon>
        <taxon>Pseudomonadati</taxon>
        <taxon>Pseudomonadota</taxon>
        <taxon>Gammaproteobacteria</taxon>
        <taxon>Orbales</taxon>
        <taxon>Orbaceae</taxon>
        <taxon>Candidatus Schmidhempelia</taxon>
    </lineage>
</organism>
<name>A0AB94IE20_9GAMM</name>
<comment type="caution">
    <text evidence="1">The sequence shown here is derived from an EMBL/GenBank/DDBJ whole genome shotgun (WGS) entry which is preliminary data.</text>
</comment>
<dbReference type="AlphaFoldDB" id="A0AB94IE20"/>
<evidence type="ECO:0008006" key="3">
    <source>
        <dbReference type="Google" id="ProtNLM"/>
    </source>
</evidence>
<gene>
    <name evidence="1" type="ORF">O970_02825</name>
</gene>
<sequence>MIAELSKTTGKTQGAIIEEAIKLYKGSL</sequence>
<keyword evidence="2" id="KW-1185">Reference proteome</keyword>
<evidence type="ECO:0000313" key="1">
    <source>
        <dbReference type="EMBL" id="TEA27712.1"/>
    </source>
</evidence>
<proteinExistence type="predicted"/>